<protein>
    <submittedName>
        <fullName evidence="1">Uncharacterized protein</fullName>
    </submittedName>
</protein>
<dbReference type="SUPFAM" id="SSF53098">
    <property type="entry name" value="Ribonuclease H-like"/>
    <property type="match status" value="1"/>
</dbReference>
<gene>
    <name evidence="1" type="ORF">NHX12_009987</name>
</gene>
<reference evidence="1" key="1">
    <citation type="submission" date="2022-07" db="EMBL/GenBank/DDBJ databases">
        <title>Chromosome-level genome of Muraenolepis orangiensis.</title>
        <authorList>
            <person name="Kim J."/>
        </authorList>
    </citation>
    <scope>NUCLEOTIDE SEQUENCE</scope>
    <source>
        <strain evidence="1">KU_S4_2022</strain>
        <tissue evidence="1">Muscle</tissue>
    </source>
</reference>
<name>A0A9Q0DIP7_9TELE</name>
<dbReference type="AlphaFoldDB" id="A0A9Q0DIP7"/>
<sequence length="189" mass="21585">MMGKNKGFNSRLKEKAPHCTIFHCVIHRQALASKNLSEDLSETLSTVVKIVNFIKGRPTNKRLFADLCEDEAHQTLLLHTEVRWLSRGRVLARFVELKEKIEEFLQTRNRALSEQVTESFWIKTAYLADIFSLYNETNKRLQGVESNIIQCKEALDAFVRKLYRVQGRENGEGGAATVSTTAETIPKQS</sequence>
<comment type="caution">
    <text evidence="1">The sequence shown here is derived from an EMBL/GenBank/DDBJ whole genome shotgun (WGS) entry which is preliminary data.</text>
</comment>
<organism evidence="1 2">
    <name type="scientific">Muraenolepis orangiensis</name>
    <name type="common">Patagonian moray cod</name>
    <dbReference type="NCBI Taxonomy" id="630683"/>
    <lineage>
        <taxon>Eukaryota</taxon>
        <taxon>Metazoa</taxon>
        <taxon>Chordata</taxon>
        <taxon>Craniata</taxon>
        <taxon>Vertebrata</taxon>
        <taxon>Euteleostomi</taxon>
        <taxon>Actinopterygii</taxon>
        <taxon>Neopterygii</taxon>
        <taxon>Teleostei</taxon>
        <taxon>Neoteleostei</taxon>
        <taxon>Acanthomorphata</taxon>
        <taxon>Zeiogadaria</taxon>
        <taxon>Gadariae</taxon>
        <taxon>Gadiformes</taxon>
        <taxon>Muraenolepidoidei</taxon>
        <taxon>Muraenolepididae</taxon>
        <taxon>Muraenolepis</taxon>
    </lineage>
</organism>
<evidence type="ECO:0000313" key="1">
    <source>
        <dbReference type="EMBL" id="KAJ3589139.1"/>
    </source>
</evidence>
<dbReference type="PANTHER" id="PTHR45913:SF19">
    <property type="entry name" value="LOW QUALITY PROTEIN: ZINC FINGER BED DOMAIN-CONTAINING PROTEIN 5-LIKE"/>
    <property type="match status" value="1"/>
</dbReference>
<dbReference type="InterPro" id="IPR012337">
    <property type="entry name" value="RNaseH-like_sf"/>
</dbReference>
<dbReference type="EMBL" id="JANIIK010000115">
    <property type="protein sequence ID" value="KAJ3589139.1"/>
    <property type="molecule type" value="Genomic_DNA"/>
</dbReference>
<dbReference type="PANTHER" id="PTHR45913">
    <property type="entry name" value="EPM2A-INTERACTING PROTEIN 1"/>
    <property type="match status" value="1"/>
</dbReference>
<dbReference type="Proteomes" id="UP001148018">
    <property type="component" value="Unassembled WGS sequence"/>
</dbReference>
<keyword evidence="2" id="KW-1185">Reference proteome</keyword>
<evidence type="ECO:0000313" key="2">
    <source>
        <dbReference type="Proteomes" id="UP001148018"/>
    </source>
</evidence>
<dbReference type="OrthoDB" id="6144063at2759"/>
<accession>A0A9Q0DIP7</accession>
<proteinExistence type="predicted"/>